<dbReference type="InterPro" id="IPR045594">
    <property type="entry name" value="DUF6460"/>
</dbReference>
<dbReference type="Pfam" id="PF20061">
    <property type="entry name" value="DUF6460"/>
    <property type="match status" value="1"/>
</dbReference>
<gene>
    <name evidence="4" type="ORF">MBUL_00266</name>
</gene>
<protein>
    <recommendedName>
        <fullName evidence="3">DUF6460 domain-containing protein</fullName>
    </recommendedName>
</protein>
<keyword evidence="2" id="KW-1133">Transmembrane helix</keyword>
<proteinExistence type="predicted"/>
<evidence type="ECO:0000259" key="3">
    <source>
        <dbReference type="Pfam" id="PF20061"/>
    </source>
</evidence>
<evidence type="ECO:0000256" key="2">
    <source>
        <dbReference type="SAM" id="Phobius"/>
    </source>
</evidence>
<dbReference type="AlphaFoldDB" id="A0A679IKW9"/>
<reference evidence="4" key="1">
    <citation type="submission" date="2019-12" db="EMBL/GenBank/DDBJ databases">
        <authorList>
            <person name="Cremers G."/>
        </authorList>
    </citation>
    <scope>NUCLEOTIDE SEQUENCE</scope>
    <source>
        <strain evidence="4">Mbul1</strain>
    </source>
</reference>
<keyword evidence="2" id="KW-0472">Membrane</keyword>
<sequence>MIVDNDPRRQGPYQGRPPVGSGYSDGEPRSALRRFLGGSPMAVLVKLLFLSILVGAIMATLGVTPGLLFWHIYDAGRALIDLGFETFHDFGRWILAGAVVVVPLWLLSRFLSVSK</sequence>
<feature type="transmembrane region" description="Helical" evidence="2">
    <location>
        <begin position="43"/>
        <end position="73"/>
    </location>
</feature>
<feature type="transmembrane region" description="Helical" evidence="2">
    <location>
        <begin position="93"/>
        <end position="111"/>
    </location>
</feature>
<feature type="region of interest" description="Disordered" evidence="1">
    <location>
        <begin position="1"/>
        <end position="26"/>
    </location>
</feature>
<keyword evidence="2" id="KW-0812">Transmembrane</keyword>
<evidence type="ECO:0000256" key="1">
    <source>
        <dbReference type="SAM" id="MobiDB-lite"/>
    </source>
</evidence>
<organism evidence="4">
    <name type="scientific">Methylobacterium bullatum</name>
    <dbReference type="NCBI Taxonomy" id="570505"/>
    <lineage>
        <taxon>Bacteria</taxon>
        <taxon>Pseudomonadati</taxon>
        <taxon>Pseudomonadota</taxon>
        <taxon>Alphaproteobacteria</taxon>
        <taxon>Hyphomicrobiales</taxon>
        <taxon>Methylobacteriaceae</taxon>
        <taxon>Methylobacterium</taxon>
    </lineage>
</organism>
<evidence type="ECO:0000313" key="4">
    <source>
        <dbReference type="EMBL" id="CAA2099662.1"/>
    </source>
</evidence>
<name>A0A679IKW9_9HYPH</name>
<feature type="domain" description="DUF6460" evidence="3">
    <location>
        <begin position="80"/>
        <end position="113"/>
    </location>
</feature>
<accession>A0A679IKW9</accession>
<dbReference type="EMBL" id="LR743504">
    <property type="protein sequence ID" value="CAA2099662.1"/>
    <property type="molecule type" value="Genomic_DNA"/>
</dbReference>